<sequence length="112" mass="13471">MLRVPDRVLCNYKWLEKLKATMVDIHVDFEFDHCSFNITVMPNVEQESKPFKYQHFWSQHPQFNSIVNECRGRDVAWHVMSVLHSRMKDVRKDLKILHQEEFSHISAELETN</sequence>
<evidence type="ECO:0000313" key="2">
    <source>
        <dbReference type="Proteomes" id="UP001454036"/>
    </source>
</evidence>
<reference evidence="1 2" key="1">
    <citation type="submission" date="2024-01" db="EMBL/GenBank/DDBJ databases">
        <title>The complete chloroplast genome sequence of Lithospermum erythrorhizon: insights into the phylogenetic relationship among Boraginaceae species and the maternal lineages of purple gromwells.</title>
        <authorList>
            <person name="Okada T."/>
            <person name="Watanabe K."/>
        </authorList>
    </citation>
    <scope>NUCLEOTIDE SEQUENCE [LARGE SCALE GENOMIC DNA]</scope>
</reference>
<evidence type="ECO:0000313" key="1">
    <source>
        <dbReference type="EMBL" id="GAA0162577.1"/>
    </source>
</evidence>
<accession>A0AAV3QER5</accession>
<dbReference type="Proteomes" id="UP001454036">
    <property type="component" value="Unassembled WGS sequence"/>
</dbReference>
<comment type="caution">
    <text evidence="1">The sequence shown here is derived from an EMBL/GenBank/DDBJ whole genome shotgun (WGS) entry which is preliminary data.</text>
</comment>
<organism evidence="1 2">
    <name type="scientific">Lithospermum erythrorhizon</name>
    <name type="common">Purple gromwell</name>
    <name type="synonym">Lithospermum officinale var. erythrorhizon</name>
    <dbReference type="NCBI Taxonomy" id="34254"/>
    <lineage>
        <taxon>Eukaryota</taxon>
        <taxon>Viridiplantae</taxon>
        <taxon>Streptophyta</taxon>
        <taxon>Embryophyta</taxon>
        <taxon>Tracheophyta</taxon>
        <taxon>Spermatophyta</taxon>
        <taxon>Magnoliopsida</taxon>
        <taxon>eudicotyledons</taxon>
        <taxon>Gunneridae</taxon>
        <taxon>Pentapetalae</taxon>
        <taxon>asterids</taxon>
        <taxon>lamiids</taxon>
        <taxon>Boraginales</taxon>
        <taxon>Boraginaceae</taxon>
        <taxon>Boraginoideae</taxon>
        <taxon>Lithospermeae</taxon>
        <taxon>Lithospermum</taxon>
    </lineage>
</organism>
<dbReference type="AlphaFoldDB" id="A0AAV3QER5"/>
<proteinExistence type="predicted"/>
<protein>
    <submittedName>
        <fullName evidence="1">Uncharacterized protein</fullName>
    </submittedName>
</protein>
<gene>
    <name evidence="1" type="ORF">LIER_18639</name>
</gene>
<keyword evidence="2" id="KW-1185">Reference proteome</keyword>
<dbReference type="EMBL" id="BAABME010004497">
    <property type="protein sequence ID" value="GAA0162577.1"/>
    <property type="molecule type" value="Genomic_DNA"/>
</dbReference>
<name>A0AAV3QER5_LITER</name>